<dbReference type="Pfam" id="PF01565">
    <property type="entry name" value="FAD_binding_4"/>
    <property type="match status" value="1"/>
</dbReference>
<dbReference type="SUPFAM" id="SSF56176">
    <property type="entry name" value="FAD-binding/transporter-associated domain-like"/>
    <property type="match status" value="1"/>
</dbReference>
<dbReference type="InterPro" id="IPR036318">
    <property type="entry name" value="FAD-bd_PCMH-like_sf"/>
</dbReference>
<dbReference type="Gene3D" id="3.30.43.10">
    <property type="entry name" value="Uridine Diphospho-n-acetylenolpyruvylglucosamine Reductase, domain 2"/>
    <property type="match status" value="1"/>
</dbReference>
<dbReference type="InterPro" id="IPR012951">
    <property type="entry name" value="BBE"/>
</dbReference>
<proteinExistence type="inferred from homology"/>
<comment type="cofactor">
    <cofactor evidence="1">
        <name>FAD</name>
        <dbReference type="ChEBI" id="CHEBI:57692"/>
    </cofactor>
</comment>
<gene>
    <name evidence="7" type="ORF">ACFPM1_00200</name>
</gene>
<evidence type="ECO:0000256" key="2">
    <source>
        <dbReference type="ARBA" id="ARBA00005466"/>
    </source>
</evidence>
<dbReference type="InterPro" id="IPR016166">
    <property type="entry name" value="FAD-bd_PCMH"/>
</dbReference>
<evidence type="ECO:0000256" key="3">
    <source>
        <dbReference type="ARBA" id="ARBA00022630"/>
    </source>
</evidence>
<dbReference type="PANTHER" id="PTHR42973">
    <property type="entry name" value="BINDING OXIDOREDUCTASE, PUTATIVE (AFU_ORTHOLOGUE AFUA_1G17690)-RELATED"/>
    <property type="match status" value="1"/>
</dbReference>
<reference evidence="7 8" key="1">
    <citation type="journal article" date="2019" name="Int. J. Syst. Evol. Microbiol.">
        <title>The Global Catalogue of Microorganisms (GCM) 10K type strain sequencing project: providing services to taxonomists for standard genome sequencing and annotation.</title>
        <authorList>
            <consortium name="The Broad Institute Genomics Platform"/>
            <consortium name="The Broad Institute Genome Sequencing Center for Infectious Disease"/>
            <person name="Wu L."/>
            <person name="Ma J."/>
        </authorList>
    </citation>
    <scope>NUCLEOTIDE SEQUENCE [LARGE SCALE GENOMIC DNA]</scope>
    <source>
        <strain evidence="7 8">CGMCC 1.12124</strain>
    </source>
</reference>
<dbReference type="AlphaFoldDB" id="A0ABD5QWZ5"/>
<dbReference type="Gene3D" id="3.30.465.10">
    <property type="match status" value="1"/>
</dbReference>
<dbReference type="InterPro" id="IPR006094">
    <property type="entry name" value="Oxid_FAD_bind_N"/>
</dbReference>
<protein>
    <submittedName>
        <fullName evidence="7">FAD-binding oxidoreductase</fullName>
    </submittedName>
</protein>
<dbReference type="RefSeq" id="WP_256411919.1">
    <property type="nucleotide sequence ID" value="NZ_JANHDM010000007.1"/>
</dbReference>
<evidence type="ECO:0000313" key="7">
    <source>
        <dbReference type="EMBL" id="MFC5277189.1"/>
    </source>
</evidence>
<evidence type="ECO:0000256" key="1">
    <source>
        <dbReference type="ARBA" id="ARBA00001974"/>
    </source>
</evidence>
<keyword evidence="3" id="KW-0285">Flavoprotein</keyword>
<evidence type="ECO:0000259" key="6">
    <source>
        <dbReference type="PROSITE" id="PS51387"/>
    </source>
</evidence>
<evidence type="ECO:0000256" key="4">
    <source>
        <dbReference type="ARBA" id="ARBA00022827"/>
    </source>
</evidence>
<dbReference type="Pfam" id="PF08031">
    <property type="entry name" value="BBE"/>
    <property type="match status" value="1"/>
</dbReference>
<dbReference type="InterPro" id="IPR016167">
    <property type="entry name" value="FAD-bd_PCMH_sub1"/>
</dbReference>
<sequence>MSAHAHPLGTVEALSDGAIDGFAADLDGDLILPDSEEYGDARNVWNGLINEYPAVVSRVANAGDVARSIRFACEHGLRIAVRGGAHHQAGSAVVSQGLVVDLADMDAIDVDPEARVARVEPGNRAEDVLAATQEYGLAMPTGSAGDVGIAGSTLGGGIGWIRRKHGLGIDALRSVEIVTADGERHRASPERNPDLFWAVRGGGGNFGVVTEFEFDLYEVGPMVQGLGVFYPADLAEEVMAVHREVVSDAPAELTTILLDGHVPNLPPMPDEIAGTDAVGVLGAYAGDPEAGAEAVAPLREVDEPIVDMSDVMPYEALHDLGSQLYPWGRKYTHRSVFVDELTDEIHGIVHERTAAAPTPMSAVGIWPLGGNVGHGPDAAYAWADDGYMITVEGNWETVENRPTLDWAAETDRLLREAGGEGAYAGFTGVEERDWEDWAAQVYGDSYDRLAAIKAEYDPDNVFSRNVTVDPDDA</sequence>
<dbReference type="InterPro" id="IPR050416">
    <property type="entry name" value="FAD-linked_Oxidoreductase"/>
</dbReference>
<feature type="domain" description="FAD-binding PCMH-type" evidence="6">
    <location>
        <begin position="48"/>
        <end position="219"/>
    </location>
</feature>
<dbReference type="SUPFAM" id="SSF55103">
    <property type="entry name" value="FAD-linked oxidases, C-terminal domain"/>
    <property type="match status" value="1"/>
</dbReference>
<organism evidence="7 8">
    <name type="scientific">Halorubrum rubrum</name>
    <dbReference type="NCBI Taxonomy" id="1126240"/>
    <lineage>
        <taxon>Archaea</taxon>
        <taxon>Methanobacteriati</taxon>
        <taxon>Methanobacteriota</taxon>
        <taxon>Stenosarchaea group</taxon>
        <taxon>Halobacteria</taxon>
        <taxon>Halobacteriales</taxon>
        <taxon>Haloferacaceae</taxon>
        <taxon>Halorubrum</taxon>
    </lineage>
</organism>
<dbReference type="PROSITE" id="PS51387">
    <property type="entry name" value="FAD_PCMH"/>
    <property type="match status" value="1"/>
</dbReference>
<accession>A0ABD5QWZ5</accession>
<dbReference type="InterPro" id="IPR016169">
    <property type="entry name" value="FAD-bd_PCMH_sub2"/>
</dbReference>
<dbReference type="Gene3D" id="3.40.462.20">
    <property type="match status" value="1"/>
</dbReference>
<evidence type="ECO:0000313" key="8">
    <source>
        <dbReference type="Proteomes" id="UP001596118"/>
    </source>
</evidence>
<comment type="similarity">
    <text evidence="2">Belongs to the oxygen-dependent FAD-linked oxidoreductase family.</text>
</comment>
<keyword evidence="8" id="KW-1185">Reference proteome</keyword>
<comment type="caution">
    <text evidence="7">The sequence shown here is derived from an EMBL/GenBank/DDBJ whole genome shotgun (WGS) entry which is preliminary data.</text>
</comment>
<dbReference type="GO" id="GO:0016491">
    <property type="term" value="F:oxidoreductase activity"/>
    <property type="evidence" value="ECO:0007669"/>
    <property type="project" value="UniProtKB-KW"/>
</dbReference>
<dbReference type="Proteomes" id="UP001596118">
    <property type="component" value="Unassembled WGS sequence"/>
</dbReference>
<dbReference type="EMBL" id="JBHSKY010000001">
    <property type="protein sequence ID" value="MFC5277189.1"/>
    <property type="molecule type" value="Genomic_DNA"/>
</dbReference>
<dbReference type="InterPro" id="IPR016164">
    <property type="entry name" value="FAD-linked_Oxase-like_C"/>
</dbReference>
<name>A0ABD5QWZ5_9EURY</name>
<evidence type="ECO:0000256" key="5">
    <source>
        <dbReference type="ARBA" id="ARBA00023002"/>
    </source>
</evidence>
<keyword evidence="4" id="KW-0274">FAD</keyword>
<dbReference type="PANTHER" id="PTHR42973:SF39">
    <property type="entry name" value="FAD-BINDING PCMH-TYPE DOMAIN-CONTAINING PROTEIN"/>
    <property type="match status" value="1"/>
</dbReference>
<keyword evidence="5" id="KW-0560">Oxidoreductase</keyword>